<protein>
    <submittedName>
        <fullName evidence="7">Haloacid dehalogenase-like hydrolase</fullName>
    </submittedName>
</protein>
<evidence type="ECO:0000256" key="5">
    <source>
        <dbReference type="SAM" id="MobiDB-lite"/>
    </source>
</evidence>
<evidence type="ECO:0000256" key="4">
    <source>
        <dbReference type="ARBA" id="ARBA00022842"/>
    </source>
</evidence>
<comment type="similarity">
    <text evidence="1">Belongs to the HAD-like hydrolase superfamily. SerB family.</text>
</comment>
<dbReference type="GO" id="GO:0046872">
    <property type="term" value="F:metal ion binding"/>
    <property type="evidence" value="ECO:0007669"/>
    <property type="project" value="UniProtKB-KW"/>
</dbReference>
<keyword evidence="2" id="KW-0479">Metal-binding</keyword>
<dbReference type="AlphaFoldDB" id="A0A9D2EN51"/>
<dbReference type="SUPFAM" id="SSF56784">
    <property type="entry name" value="HAD-like"/>
    <property type="match status" value="1"/>
</dbReference>
<sequence length="367" mass="40716">MKKRKSAMSLLLVLMLVCSMLTFGCTNTSGSENTSGTPESTTAADDRSTGTFTYWNQDSAVLSELKDYVADVTDESSENYIPEEDRIAVFDLDGTLFCETFPIYFDWQMFAERALNDPDYDAPKEISETAEEILEAGETGVISDELEKKHATLAAQAYAGMTVDEYCDYVRNFLDSPAEGFSGLQRKDAFYLPMKEVVSYLQDNDFIVYIVSGTDRLAVRAAIEGVLDIPERQVIGMDVNLIASGQGDTDGLDYVFQETDKVIRGDQLLIKNVKMNKVSLIAQEIGTQPVLAFGNSSGDISMAEYVTVDNPYRSEAFLLVNDDTEREHGNPEKAQSSRETFEGYGWNVISMKDDFATIYPEGVTVTP</sequence>
<dbReference type="Gene3D" id="3.40.50.1000">
    <property type="entry name" value="HAD superfamily/HAD-like"/>
    <property type="match status" value="1"/>
</dbReference>
<organism evidence="7 8">
    <name type="scientific">Candidatus Anaerobutyricum stercoris</name>
    <dbReference type="NCBI Taxonomy" id="2838457"/>
    <lineage>
        <taxon>Bacteria</taxon>
        <taxon>Bacillati</taxon>
        <taxon>Bacillota</taxon>
        <taxon>Clostridia</taxon>
        <taxon>Lachnospirales</taxon>
        <taxon>Lachnospiraceae</taxon>
        <taxon>Anaerobutyricum</taxon>
    </lineage>
</organism>
<reference evidence="7" key="2">
    <citation type="submission" date="2021-04" db="EMBL/GenBank/DDBJ databases">
        <authorList>
            <person name="Gilroy R."/>
        </authorList>
    </citation>
    <scope>NUCLEOTIDE SEQUENCE</scope>
    <source>
        <strain evidence="7">CHK179-28034</strain>
    </source>
</reference>
<dbReference type="PROSITE" id="PS51257">
    <property type="entry name" value="PROKAR_LIPOPROTEIN"/>
    <property type="match status" value="1"/>
</dbReference>
<dbReference type="Pfam" id="PF12710">
    <property type="entry name" value="HAD"/>
    <property type="match status" value="1"/>
</dbReference>
<proteinExistence type="inferred from homology"/>
<evidence type="ECO:0000256" key="3">
    <source>
        <dbReference type="ARBA" id="ARBA00022801"/>
    </source>
</evidence>
<keyword evidence="3 7" id="KW-0378">Hydrolase</keyword>
<keyword evidence="6" id="KW-0732">Signal</keyword>
<dbReference type="PANTHER" id="PTHR43344">
    <property type="entry name" value="PHOSPHOSERINE PHOSPHATASE"/>
    <property type="match status" value="1"/>
</dbReference>
<dbReference type="PANTHER" id="PTHR43344:SF13">
    <property type="entry name" value="PHOSPHATASE RV3661-RELATED"/>
    <property type="match status" value="1"/>
</dbReference>
<dbReference type="InterPro" id="IPR023214">
    <property type="entry name" value="HAD_sf"/>
</dbReference>
<dbReference type="GO" id="GO:0016787">
    <property type="term" value="F:hydrolase activity"/>
    <property type="evidence" value="ECO:0007669"/>
    <property type="project" value="UniProtKB-KW"/>
</dbReference>
<name>A0A9D2EN51_9FIRM</name>
<evidence type="ECO:0000256" key="6">
    <source>
        <dbReference type="SAM" id="SignalP"/>
    </source>
</evidence>
<dbReference type="EMBL" id="DXBR01000115">
    <property type="protein sequence ID" value="HIZ40783.1"/>
    <property type="molecule type" value="Genomic_DNA"/>
</dbReference>
<evidence type="ECO:0000313" key="8">
    <source>
        <dbReference type="Proteomes" id="UP000824049"/>
    </source>
</evidence>
<evidence type="ECO:0000313" key="7">
    <source>
        <dbReference type="EMBL" id="HIZ40783.1"/>
    </source>
</evidence>
<keyword evidence="4" id="KW-0460">Magnesium</keyword>
<evidence type="ECO:0000256" key="2">
    <source>
        <dbReference type="ARBA" id="ARBA00022723"/>
    </source>
</evidence>
<accession>A0A9D2EN51</accession>
<feature type="chain" id="PRO_5038448213" evidence="6">
    <location>
        <begin position="25"/>
        <end position="367"/>
    </location>
</feature>
<feature type="compositionally biased region" description="Low complexity" evidence="5">
    <location>
        <begin position="28"/>
        <end position="42"/>
    </location>
</feature>
<reference evidence="7" key="1">
    <citation type="journal article" date="2021" name="PeerJ">
        <title>Extensive microbial diversity within the chicken gut microbiome revealed by metagenomics and culture.</title>
        <authorList>
            <person name="Gilroy R."/>
            <person name="Ravi A."/>
            <person name="Getino M."/>
            <person name="Pursley I."/>
            <person name="Horton D.L."/>
            <person name="Alikhan N.F."/>
            <person name="Baker D."/>
            <person name="Gharbi K."/>
            <person name="Hall N."/>
            <person name="Watson M."/>
            <person name="Adriaenssens E.M."/>
            <person name="Foster-Nyarko E."/>
            <person name="Jarju S."/>
            <person name="Secka A."/>
            <person name="Antonio M."/>
            <person name="Oren A."/>
            <person name="Chaudhuri R.R."/>
            <person name="La Ragione R."/>
            <person name="Hildebrand F."/>
            <person name="Pallen M.J."/>
        </authorList>
    </citation>
    <scope>NUCLEOTIDE SEQUENCE</scope>
    <source>
        <strain evidence="7">CHK179-28034</strain>
    </source>
</reference>
<dbReference type="InterPro" id="IPR050582">
    <property type="entry name" value="HAD-like_SerB"/>
</dbReference>
<comment type="caution">
    <text evidence="7">The sequence shown here is derived from an EMBL/GenBank/DDBJ whole genome shotgun (WGS) entry which is preliminary data.</text>
</comment>
<dbReference type="InterPro" id="IPR036412">
    <property type="entry name" value="HAD-like_sf"/>
</dbReference>
<feature type="region of interest" description="Disordered" evidence="5">
    <location>
        <begin position="28"/>
        <end position="49"/>
    </location>
</feature>
<dbReference type="Proteomes" id="UP000824049">
    <property type="component" value="Unassembled WGS sequence"/>
</dbReference>
<feature type="signal peptide" evidence="6">
    <location>
        <begin position="1"/>
        <end position="24"/>
    </location>
</feature>
<evidence type="ECO:0000256" key="1">
    <source>
        <dbReference type="ARBA" id="ARBA00009184"/>
    </source>
</evidence>
<gene>
    <name evidence="7" type="ORF">H9968_12865</name>
</gene>